<gene>
    <name evidence="3" type="ORF">E6K78_09475</name>
</gene>
<evidence type="ECO:0000259" key="2">
    <source>
        <dbReference type="PROSITE" id="PS50990"/>
    </source>
</evidence>
<comment type="caution">
    <text evidence="3">The sequence shown here is derived from an EMBL/GenBank/DDBJ whole genome shotgun (WGS) entry which is preliminary data.</text>
</comment>
<dbReference type="PROSITE" id="PS50990">
    <property type="entry name" value="PEPTIDASE_C39"/>
    <property type="match status" value="1"/>
</dbReference>
<organism evidence="3 4">
    <name type="scientific">Eiseniibacteriota bacterium</name>
    <dbReference type="NCBI Taxonomy" id="2212470"/>
    <lineage>
        <taxon>Bacteria</taxon>
        <taxon>Candidatus Eiseniibacteriota</taxon>
    </lineage>
</organism>
<dbReference type="Pfam" id="PF03412">
    <property type="entry name" value="Peptidase_C39"/>
    <property type="match status" value="1"/>
</dbReference>
<dbReference type="GO" id="GO:0006508">
    <property type="term" value="P:proteolysis"/>
    <property type="evidence" value="ECO:0007669"/>
    <property type="project" value="InterPro"/>
</dbReference>
<dbReference type="InterPro" id="IPR005074">
    <property type="entry name" value="Peptidase_C39"/>
</dbReference>
<feature type="domain" description="Peptidase C39" evidence="2">
    <location>
        <begin position="223"/>
        <end position="352"/>
    </location>
</feature>
<evidence type="ECO:0000313" key="4">
    <source>
        <dbReference type="Proteomes" id="UP000316609"/>
    </source>
</evidence>
<evidence type="ECO:0000256" key="1">
    <source>
        <dbReference type="SAM" id="MobiDB-lite"/>
    </source>
</evidence>
<name>A0A538TL03_UNCEI</name>
<evidence type="ECO:0000313" key="3">
    <source>
        <dbReference type="EMBL" id="TMQ64294.1"/>
    </source>
</evidence>
<dbReference type="GO" id="GO:0005524">
    <property type="term" value="F:ATP binding"/>
    <property type="evidence" value="ECO:0007669"/>
    <property type="project" value="InterPro"/>
</dbReference>
<feature type="compositionally biased region" description="Basic and acidic residues" evidence="1">
    <location>
        <begin position="172"/>
        <end position="190"/>
    </location>
</feature>
<proteinExistence type="predicted"/>
<reference evidence="3 4" key="1">
    <citation type="journal article" date="2019" name="Nat. Microbiol.">
        <title>Mediterranean grassland soil C-N compound turnover is dependent on rainfall and depth, and is mediated by genomically divergent microorganisms.</title>
        <authorList>
            <person name="Diamond S."/>
            <person name="Andeer P.F."/>
            <person name="Li Z."/>
            <person name="Crits-Christoph A."/>
            <person name="Burstein D."/>
            <person name="Anantharaman K."/>
            <person name="Lane K.R."/>
            <person name="Thomas B.C."/>
            <person name="Pan C."/>
            <person name="Northen T.R."/>
            <person name="Banfield J.F."/>
        </authorList>
    </citation>
    <scope>NUCLEOTIDE SEQUENCE [LARGE SCALE GENOMIC DNA]</scope>
    <source>
        <strain evidence="3">WS_8</strain>
    </source>
</reference>
<sequence length="360" mass="38708">MRDHCIDAMARGRSKCEFYHSLRGPPKRQLPHASVVARLLCIWPVAASRVADSTSLRRGHALLPAPPVLLDRSVAGRPSVASRRGPRRGGPRTLAPQRHDGGRIGPRGRHDRAPASARASGGGAKAEGLRRHARRGALEARESIGPGPPSARLDGPWTALRRRRPGRGGDAAGDRHSRDRGRQAPQQGHRDQVIVPLLRCAMLAVAWGGARAPVTLPVPIIRQAPERCGPAAVAMVLRYYGADSARASTAESAYDPALRGSLITDLAACGRRAGFAARVTRLTEDSLHTLLEAGIPPIVLFRRGIGPATRGHYAVVVGWDGRRYVLHDGGHRPRSVAPGALMHQWDAADRQALILERPGR</sequence>
<dbReference type="AlphaFoldDB" id="A0A538TL03"/>
<feature type="region of interest" description="Disordered" evidence="1">
    <location>
        <begin position="74"/>
        <end position="190"/>
    </location>
</feature>
<accession>A0A538TL03</accession>
<dbReference type="Proteomes" id="UP000316609">
    <property type="component" value="Unassembled WGS sequence"/>
</dbReference>
<dbReference type="GO" id="GO:0008233">
    <property type="term" value="F:peptidase activity"/>
    <property type="evidence" value="ECO:0007669"/>
    <property type="project" value="InterPro"/>
</dbReference>
<dbReference type="GO" id="GO:0016020">
    <property type="term" value="C:membrane"/>
    <property type="evidence" value="ECO:0007669"/>
    <property type="project" value="InterPro"/>
</dbReference>
<protein>
    <recommendedName>
        <fullName evidence="2">Peptidase C39 domain-containing protein</fullName>
    </recommendedName>
</protein>
<dbReference type="EMBL" id="VBOY01000089">
    <property type="protein sequence ID" value="TMQ64294.1"/>
    <property type="molecule type" value="Genomic_DNA"/>
</dbReference>
<dbReference type="Gene3D" id="3.90.70.10">
    <property type="entry name" value="Cysteine proteinases"/>
    <property type="match status" value="1"/>
</dbReference>